<dbReference type="SUPFAM" id="SSF52151">
    <property type="entry name" value="FabD/lysophospholipase-like"/>
    <property type="match status" value="1"/>
</dbReference>
<evidence type="ECO:0000256" key="2">
    <source>
        <dbReference type="ARBA" id="ARBA00022771"/>
    </source>
</evidence>
<dbReference type="CDD" id="cd07199">
    <property type="entry name" value="Pat17_PNPLA8_PNPLA9_like"/>
    <property type="match status" value="1"/>
</dbReference>
<evidence type="ECO:0000313" key="13">
    <source>
        <dbReference type="Proteomes" id="UP000664132"/>
    </source>
</evidence>
<dbReference type="PROSITE" id="PS51635">
    <property type="entry name" value="PNPLA"/>
    <property type="match status" value="1"/>
</dbReference>
<dbReference type="InterPro" id="IPR002641">
    <property type="entry name" value="PNPLA_dom"/>
</dbReference>
<name>A0A8H7TGY6_9HELO</name>
<dbReference type="Gene3D" id="3.40.1090.10">
    <property type="entry name" value="Cytosolic phospholipase A2 catalytic domain"/>
    <property type="match status" value="1"/>
</dbReference>
<keyword evidence="1" id="KW-0479">Metal-binding</keyword>
<sequence>MSTGEIRFSLQDMSLAPAAMQQENNFTSAKTSLSTNALDQAGLEAQGDENSPASLPMEHTSGIQLCDGGCHETTRVYLCVQCDGAFCNDCWGRQFPHKPGKIGADGLPHEKTDLEVVERLRETLDNHDRSPEEQEKLHKNDEDTTWFGIARDEANMPIFQDYGRYAAILAESVKRRNRYPQLVSFIGQTGAGKSTLIKILVDKEKRTRTRADGLAFSSPVTSLVNNNLPTSGDVHLYSDPATYGEQCPIMYADCEGLEGGEAVPQGAMFKYKDGVPTPASLIQNPAHNSQFRKKIRKKAGNFKWDLAWAIDPETQRREFAVTQLYPRLLYTFSDTVVYVLKNSNPRKTSEMGFFIDRKVLSGESQWDVAQATKILMADVAHAIDRDPRIRAYAREWQDRGARIKTTGDLLKCFYSSVTVIRIPTKGRYMLLEDQVTKLRNEIIRCCNASLESKKQARMLANGEKLQIYLQSAFDHFSQDLDTPFDFIKEAIKINPLPRDFSGNIIKLAIAIGKYSNFRERADVPRIFQELSHMVASCIVLDSIRQGLPGTPTTLFENYYRGPCVEALQSFSKKYWSCGFENKHGRCSLAKAGHGPKGHQRRDGKILASGDYFSDFDPEKTLREWNENLGQKIDELQRKLESKRLQQAGEKSYDDDDEQAFASEIHSLQTKVFFDKIGNVSNFVSHVACFSCLRELPEHPLPCGHVLCTPCVEAYGRRSGKSTILIDSCPLHSSATRWVTSWEINIKPRYAGVRILSLDGGGVRGIVELEVLRAIEQELAGKLPIQAFFDLMVGTSTGGIIALGLGVRNWTVDECIQKFVGLCKKAFEPQKGLNTWGLSYLTTLIHKGKFRTKPFEQALQDEFGRDMTLFAGQNNKDQFKIKVAVTSTTSIESEPIVLTNYNRPEPKKAQYRFERSDHPGRELKIWEIARATSAAPPYFKQFTNPHTNEGYLDGAFYHNNPIWVAFREHQLIWSDVGSLHPDILLSIGTGRGDAATSMSSTGSAEFSRPRDPKSFTESIWSTVDSSVRHMLNCDKRWEQFRTAMIRPGSEGTPRQYIRINPLLRFPVPRLDDVESVSQLRKEVQDLLRHEKRWLNDLANRLVASTFFLEKDHVSIREEENQFICQGRICCRFSNSSQHMRELGKYLQGFMTPQFTPYFLHVFAMSQYGSFEAINVEIKVSGLDSESMISLCPRMGDYQRTYSSEEYYNPNNFEDIPISGFPRKLMTEDSLAKKNFRGLVSRIEDPYIDHTMSESLEQLRYTERLSSSSPFRR</sequence>
<evidence type="ECO:0000256" key="7">
    <source>
        <dbReference type="PROSITE-ProRule" id="PRU00175"/>
    </source>
</evidence>
<evidence type="ECO:0008006" key="14">
    <source>
        <dbReference type="Google" id="ProtNLM"/>
    </source>
</evidence>
<gene>
    <name evidence="12" type="ORF">IFR04_007803</name>
</gene>
<dbReference type="OrthoDB" id="194358at2759"/>
<feature type="short sequence motif" description="DGA/G" evidence="8">
    <location>
        <begin position="952"/>
        <end position="954"/>
    </location>
</feature>
<organism evidence="12 13">
    <name type="scientific">Cadophora malorum</name>
    <dbReference type="NCBI Taxonomy" id="108018"/>
    <lineage>
        <taxon>Eukaryota</taxon>
        <taxon>Fungi</taxon>
        <taxon>Dikarya</taxon>
        <taxon>Ascomycota</taxon>
        <taxon>Pezizomycotina</taxon>
        <taxon>Leotiomycetes</taxon>
        <taxon>Helotiales</taxon>
        <taxon>Ploettnerulaceae</taxon>
        <taxon>Cadophora</taxon>
    </lineage>
</organism>
<feature type="active site" description="Proton acceptor" evidence="8">
    <location>
        <position position="952"/>
    </location>
</feature>
<feature type="domain" description="PNPLA" evidence="11">
    <location>
        <begin position="755"/>
        <end position="965"/>
    </location>
</feature>
<keyword evidence="3 8" id="KW-0378">Hydrolase</keyword>
<evidence type="ECO:0000256" key="1">
    <source>
        <dbReference type="ARBA" id="ARBA00022723"/>
    </source>
</evidence>
<dbReference type="GO" id="GO:0019369">
    <property type="term" value="P:arachidonate metabolic process"/>
    <property type="evidence" value="ECO:0007669"/>
    <property type="project" value="TreeGrafter"/>
</dbReference>
<dbReference type="GO" id="GO:0047499">
    <property type="term" value="F:calcium-independent phospholipase A2 activity"/>
    <property type="evidence" value="ECO:0007669"/>
    <property type="project" value="TreeGrafter"/>
</dbReference>
<protein>
    <recommendedName>
        <fullName evidence="14">PNPLA domain-containing protein</fullName>
    </recommendedName>
</protein>
<dbReference type="PANTHER" id="PTHR24185:SF1">
    <property type="entry name" value="CALCIUM-INDEPENDENT PHOSPHOLIPASE A2-GAMMA"/>
    <property type="match status" value="1"/>
</dbReference>
<dbReference type="PROSITE" id="PS00518">
    <property type="entry name" value="ZF_RING_1"/>
    <property type="match status" value="1"/>
</dbReference>
<evidence type="ECO:0000313" key="12">
    <source>
        <dbReference type="EMBL" id="KAG4419027.1"/>
    </source>
</evidence>
<dbReference type="GO" id="GO:0046486">
    <property type="term" value="P:glycerolipid metabolic process"/>
    <property type="evidence" value="ECO:0007669"/>
    <property type="project" value="UniProtKB-ARBA"/>
</dbReference>
<dbReference type="GO" id="GO:0008270">
    <property type="term" value="F:zinc ion binding"/>
    <property type="evidence" value="ECO:0007669"/>
    <property type="project" value="UniProtKB-KW"/>
</dbReference>
<dbReference type="InterPro" id="IPR001841">
    <property type="entry name" value="Znf_RING"/>
</dbReference>
<proteinExistence type="predicted"/>
<evidence type="ECO:0000256" key="5">
    <source>
        <dbReference type="ARBA" id="ARBA00022963"/>
    </source>
</evidence>
<dbReference type="PROSITE" id="PS50089">
    <property type="entry name" value="ZF_RING_2"/>
    <property type="match status" value="1"/>
</dbReference>
<feature type="short sequence motif" description="GXGXXG" evidence="8">
    <location>
        <begin position="759"/>
        <end position="764"/>
    </location>
</feature>
<dbReference type="InterPro" id="IPR016035">
    <property type="entry name" value="Acyl_Trfase/lysoPLipase"/>
</dbReference>
<evidence type="ECO:0000256" key="4">
    <source>
        <dbReference type="ARBA" id="ARBA00022833"/>
    </source>
</evidence>
<dbReference type="SUPFAM" id="SSF52540">
    <property type="entry name" value="P-loop containing nucleoside triphosphate hydrolases"/>
    <property type="match status" value="1"/>
</dbReference>
<keyword evidence="4" id="KW-0862">Zinc</keyword>
<dbReference type="EMBL" id="JAFJYH010000114">
    <property type="protein sequence ID" value="KAG4419027.1"/>
    <property type="molecule type" value="Genomic_DNA"/>
</dbReference>
<dbReference type="GO" id="GO:0016042">
    <property type="term" value="P:lipid catabolic process"/>
    <property type="evidence" value="ECO:0007669"/>
    <property type="project" value="UniProtKB-UniRule"/>
</dbReference>
<keyword evidence="6 8" id="KW-0443">Lipid metabolism</keyword>
<keyword evidence="2 7" id="KW-0863">Zinc-finger</keyword>
<feature type="region of interest" description="Disordered" evidence="9">
    <location>
        <begin position="993"/>
        <end position="1012"/>
    </location>
</feature>
<dbReference type="CDD" id="cd19757">
    <property type="entry name" value="Bbox1"/>
    <property type="match status" value="1"/>
</dbReference>
<evidence type="ECO:0000256" key="8">
    <source>
        <dbReference type="PROSITE-ProRule" id="PRU01161"/>
    </source>
</evidence>
<evidence type="ECO:0000259" key="11">
    <source>
        <dbReference type="PROSITE" id="PS51635"/>
    </source>
</evidence>
<reference evidence="12" key="1">
    <citation type="submission" date="2021-02" db="EMBL/GenBank/DDBJ databases">
        <title>Genome sequence Cadophora malorum strain M34.</title>
        <authorList>
            <person name="Stefanovic E."/>
            <person name="Vu D."/>
            <person name="Scully C."/>
            <person name="Dijksterhuis J."/>
            <person name="Roader J."/>
            <person name="Houbraken J."/>
        </authorList>
    </citation>
    <scope>NUCLEOTIDE SEQUENCE</scope>
    <source>
        <strain evidence="12">M34</strain>
    </source>
</reference>
<keyword evidence="5 8" id="KW-0442">Lipid degradation</keyword>
<keyword evidence="13" id="KW-1185">Reference proteome</keyword>
<dbReference type="Proteomes" id="UP000664132">
    <property type="component" value="Unassembled WGS sequence"/>
</dbReference>
<accession>A0A8H7TGY6</accession>
<evidence type="ECO:0000256" key="3">
    <source>
        <dbReference type="ARBA" id="ARBA00022801"/>
    </source>
</evidence>
<evidence type="ECO:0000259" key="10">
    <source>
        <dbReference type="PROSITE" id="PS50089"/>
    </source>
</evidence>
<feature type="short sequence motif" description="GXSXG" evidence="8">
    <location>
        <begin position="793"/>
        <end position="797"/>
    </location>
</feature>
<dbReference type="PANTHER" id="PTHR24185">
    <property type="entry name" value="CALCIUM-INDEPENDENT PHOSPHOLIPASE A2-GAMMA"/>
    <property type="match status" value="1"/>
</dbReference>
<dbReference type="GO" id="GO:0016020">
    <property type="term" value="C:membrane"/>
    <property type="evidence" value="ECO:0007669"/>
    <property type="project" value="TreeGrafter"/>
</dbReference>
<feature type="domain" description="RING-type" evidence="10">
    <location>
        <begin position="688"/>
        <end position="732"/>
    </location>
</feature>
<dbReference type="InterPro" id="IPR017907">
    <property type="entry name" value="Znf_RING_CS"/>
</dbReference>
<feature type="active site" description="Nucleophile" evidence="8">
    <location>
        <position position="795"/>
    </location>
</feature>
<dbReference type="InterPro" id="IPR027417">
    <property type="entry name" value="P-loop_NTPase"/>
</dbReference>
<comment type="caution">
    <text evidence="12">The sequence shown here is derived from an EMBL/GenBank/DDBJ whole genome shotgun (WGS) entry which is preliminary data.</text>
</comment>
<dbReference type="AlphaFoldDB" id="A0A8H7TGY6"/>
<evidence type="ECO:0000256" key="6">
    <source>
        <dbReference type="ARBA" id="ARBA00023098"/>
    </source>
</evidence>
<dbReference type="Pfam" id="PF01734">
    <property type="entry name" value="Patatin"/>
    <property type="match status" value="1"/>
</dbReference>
<evidence type="ECO:0000256" key="9">
    <source>
        <dbReference type="SAM" id="MobiDB-lite"/>
    </source>
</evidence>